<gene>
    <name evidence="2" type="ORF">WKR92_00255</name>
</gene>
<reference evidence="2 3" key="1">
    <citation type="submission" date="2024-04" db="EMBL/GenBank/DDBJ databases">
        <title>Albibacterium profundi sp. nov., isolated from sediment of the Challenger Deep of Mariana Trench.</title>
        <authorList>
            <person name="Wang Y."/>
        </authorList>
    </citation>
    <scope>NUCLEOTIDE SEQUENCE [LARGE SCALE GENOMIC DNA]</scope>
    <source>
        <strain evidence="2 3">RHL897</strain>
    </source>
</reference>
<sequence>MIRNESIYVTVADGVRDVVFSVRRSVSDFVRSNKRGILLILSLLTFIAAGDILRMVDVTAAAIDLGILAVLPLAALTVIGFLLLTEWLIAWQWPVLDVYQRYFLEKTFKQLVSWQKVLVYFSFYLALLFAFISITRAFL</sequence>
<dbReference type="Proteomes" id="UP001580928">
    <property type="component" value="Unassembled WGS sequence"/>
</dbReference>
<keyword evidence="1" id="KW-1133">Transmembrane helix</keyword>
<evidence type="ECO:0000313" key="2">
    <source>
        <dbReference type="EMBL" id="MFB5944251.1"/>
    </source>
</evidence>
<name>A0ABV5C9M9_9SPHI</name>
<feature type="transmembrane region" description="Helical" evidence="1">
    <location>
        <begin position="65"/>
        <end position="89"/>
    </location>
</feature>
<feature type="transmembrane region" description="Helical" evidence="1">
    <location>
        <begin position="36"/>
        <end position="53"/>
    </location>
</feature>
<feature type="transmembrane region" description="Helical" evidence="1">
    <location>
        <begin position="117"/>
        <end position="138"/>
    </location>
</feature>
<dbReference type="EMBL" id="JBBVGT010000001">
    <property type="protein sequence ID" value="MFB5944251.1"/>
    <property type="molecule type" value="Genomic_DNA"/>
</dbReference>
<protein>
    <submittedName>
        <fullName evidence="2">Uncharacterized protein</fullName>
    </submittedName>
</protein>
<evidence type="ECO:0000313" key="3">
    <source>
        <dbReference type="Proteomes" id="UP001580928"/>
    </source>
</evidence>
<keyword evidence="3" id="KW-1185">Reference proteome</keyword>
<dbReference type="RefSeq" id="WP_375555835.1">
    <property type="nucleotide sequence ID" value="NZ_JBBVGT010000001.1"/>
</dbReference>
<proteinExistence type="predicted"/>
<accession>A0ABV5C9M9</accession>
<evidence type="ECO:0000256" key="1">
    <source>
        <dbReference type="SAM" id="Phobius"/>
    </source>
</evidence>
<organism evidence="2 3">
    <name type="scientific">Albibacterium profundi</name>
    <dbReference type="NCBI Taxonomy" id="3134906"/>
    <lineage>
        <taxon>Bacteria</taxon>
        <taxon>Pseudomonadati</taxon>
        <taxon>Bacteroidota</taxon>
        <taxon>Sphingobacteriia</taxon>
        <taxon>Sphingobacteriales</taxon>
        <taxon>Sphingobacteriaceae</taxon>
        <taxon>Albibacterium</taxon>
    </lineage>
</organism>
<keyword evidence="1" id="KW-0472">Membrane</keyword>
<comment type="caution">
    <text evidence="2">The sequence shown here is derived from an EMBL/GenBank/DDBJ whole genome shotgun (WGS) entry which is preliminary data.</text>
</comment>
<keyword evidence="1" id="KW-0812">Transmembrane</keyword>